<feature type="transmembrane region" description="Helical" evidence="1">
    <location>
        <begin position="48"/>
        <end position="71"/>
    </location>
</feature>
<name>A0ABD5UMJ0_9EURY</name>
<accession>A0ABD5UMJ0</accession>
<dbReference type="EMBL" id="JBHSXI010000009">
    <property type="protein sequence ID" value="MFC6889054.1"/>
    <property type="molecule type" value="Genomic_DNA"/>
</dbReference>
<keyword evidence="1" id="KW-0472">Membrane</keyword>
<reference evidence="2 3" key="1">
    <citation type="journal article" date="2019" name="Int. J. Syst. Evol. Microbiol.">
        <title>The Global Catalogue of Microorganisms (GCM) 10K type strain sequencing project: providing services to taxonomists for standard genome sequencing and annotation.</title>
        <authorList>
            <consortium name="The Broad Institute Genomics Platform"/>
            <consortium name="The Broad Institute Genome Sequencing Center for Infectious Disease"/>
            <person name="Wu L."/>
            <person name="Ma J."/>
        </authorList>
    </citation>
    <scope>NUCLEOTIDE SEQUENCE [LARGE SCALE GENOMIC DNA]</scope>
    <source>
        <strain evidence="2 3">Y73</strain>
    </source>
</reference>
<keyword evidence="1" id="KW-0812">Transmembrane</keyword>
<keyword evidence="3" id="KW-1185">Reference proteome</keyword>
<feature type="transmembrane region" description="Helical" evidence="1">
    <location>
        <begin position="112"/>
        <end position="131"/>
    </location>
</feature>
<proteinExistence type="predicted"/>
<protein>
    <submittedName>
        <fullName evidence="2">DUF3054 domain-containing protein</fullName>
    </submittedName>
</protein>
<keyword evidence="1" id="KW-1133">Transmembrane helix</keyword>
<gene>
    <name evidence="2" type="ORF">ACFQEY_08515</name>
</gene>
<dbReference type="AlphaFoldDB" id="A0ABD5UMJ0"/>
<organism evidence="2 3">
    <name type="scientific">Halorubrum trueperi</name>
    <dbReference type="NCBI Taxonomy" id="2004704"/>
    <lineage>
        <taxon>Archaea</taxon>
        <taxon>Methanobacteriati</taxon>
        <taxon>Methanobacteriota</taxon>
        <taxon>Stenosarchaea group</taxon>
        <taxon>Halobacteria</taxon>
        <taxon>Halobacteriales</taxon>
        <taxon>Haloferacaceae</taxon>
        <taxon>Halorubrum</taxon>
    </lineage>
</organism>
<comment type="caution">
    <text evidence="2">The sequence shown here is derived from an EMBL/GenBank/DDBJ whole genome shotgun (WGS) entry which is preliminary data.</text>
</comment>
<evidence type="ECO:0000256" key="1">
    <source>
        <dbReference type="SAM" id="Phobius"/>
    </source>
</evidence>
<evidence type="ECO:0000313" key="2">
    <source>
        <dbReference type="EMBL" id="MFC6889054.1"/>
    </source>
</evidence>
<evidence type="ECO:0000313" key="3">
    <source>
        <dbReference type="Proteomes" id="UP001596333"/>
    </source>
</evidence>
<dbReference type="InterPro" id="IPR021414">
    <property type="entry name" value="DUF3054"/>
</dbReference>
<feature type="transmembrane region" description="Helical" evidence="1">
    <location>
        <begin position="83"/>
        <end position="100"/>
    </location>
</feature>
<dbReference type="RefSeq" id="WP_379767172.1">
    <property type="nucleotide sequence ID" value="NZ_JBHSXI010000009.1"/>
</dbReference>
<dbReference type="Proteomes" id="UP001596333">
    <property type="component" value="Unassembled WGS sequence"/>
</dbReference>
<dbReference type="Pfam" id="PF11255">
    <property type="entry name" value="DUF3054"/>
    <property type="match status" value="1"/>
</dbReference>
<sequence>MDAPSFLADRLDRGAVPLVVGDVIALLVLLTVGALNHSTVEFLSANPLYLLGVYAPFLIAWALVAPLVGAYSAGAVETAKSSIPLAIRSWIPAAIVGLALREFVFRGSAAPTFAAVMLVLGSVAIGGWRALYFKFR</sequence>
<feature type="transmembrane region" description="Helical" evidence="1">
    <location>
        <begin position="15"/>
        <end position="36"/>
    </location>
</feature>